<sequence length="185" mass="21671">MLSANSRLFHFLLDPSTDQFSDEYIHFKIEDDCNIRVLLEMMVIEYANKQEDTQAVLKPLVLSFLMQIARQYSAASNEFLPDRLSDKIIHYMSQHFDTVTLKDIANRFSYHPNYISTLLHRETGKSFSEILLEQRMERAVILLRGTNLPIEEISRLLGYSNSSNFYKTFKAYYNQSPRDYVTSGM</sequence>
<dbReference type="RefSeq" id="WP_269477238.1">
    <property type="nucleotide sequence ID" value="NZ_JAJAGH010000005.1"/>
</dbReference>
<dbReference type="SMART" id="SM00342">
    <property type="entry name" value="HTH_ARAC"/>
    <property type="match status" value="1"/>
</dbReference>
<dbReference type="GO" id="GO:0003700">
    <property type="term" value="F:DNA-binding transcription factor activity"/>
    <property type="evidence" value="ECO:0007669"/>
    <property type="project" value="InterPro"/>
</dbReference>
<evidence type="ECO:0000313" key="5">
    <source>
        <dbReference type="EMBL" id="MCU7377104.1"/>
    </source>
</evidence>
<evidence type="ECO:0000313" key="6">
    <source>
        <dbReference type="Proteomes" id="UP001065549"/>
    </source>
</evidence>
<name>A0A9J6QHW9_9FIRM</name>
<keyword evidence="1" id="KW-0805">Transcription regulation</keyword>
<dbReference type="AlphaFoldDB" id="A0A9J6QHW9"/>
<dbReference type="Gene3D" id="1.10.10.60">
    <property type="entry name" value="Homeodomain-like"/>
    <property type="match status" value="2"/>
</dbReference>
<keyword evidence="3" id="KW-0804">Transcription</keyword>
<dbReference type="Proteomes" id="UP001065549">
    <property type="component" value="Unassembled WGS sequence"/>
</dbReference>
<feature type="domain" description="HTH araC/xylS-type" evidence="4">
    <location>
        <begin position="86"/>
        <end position="183"/>
    </location>
</feature>
<evidence type="ECO:0000259" key="4">
    <source>
        <dbReference type="PROSITE" id="PS01124"/>
    </source>
</evidence>
<dbReference type="EMBL" id="JAOSHN010000001">
    <property type="protein sequence ID" value="MCU7377104.1"/>
    <property type="molecule type" value="Genomic_DNA"/>
</dbReference>
<accession>A0A9J6QHW9</accession>
<dbReference type="PROSITE" id="PS01124">
    <property type="entry name" value="HTH_ARAC_FAMILY_2"/>
    <property type="match status" value="1"/>
</dbReference>
<gene>
    <name evidence="5" type="ORF">OBO34_01915</name>
</gene>
<evidence type="ECO:0000256" key="1">
    <source>
        <dbReference type="ARBA" id="ARBA00023015"/>
    </source>
</evidence>
<dbReference type="PRINTS" id="PR00032">
    <property type="entry name" value="HTHARAC"/>
</dbReference>
<dbReference type="PANTHER" id="PTHR43280">
    <property type="entry name" value="ARAC-FAMILY TRANSCRIPTIONAL REGULATOR"/>
    <property type="match status" value="1"/>
</dbReference>
<dbReference type="InterPro" id="IPR018062">
    <property type="entry name" value="HTH_AraC-typ_CS"/>
</dbReference>
<protein>
    <submittedName>
        <fullName evidence="5">Helix-turn-helix transcriptional regulator</fullName>
    </submittedName>
</protein>
<proteinExistence type="predicted"/>
<keyword evidence="6" id="KW-1185">Reference proteome</keyword>
<reference evidence="5" key="1">
    <citation type="submission" date="2022-09" db="EMBL/GenBank/DDBJ databases">
        <title>Culturomic study of gut microbiota in children with autism spectrum disorder.</title>
        <authorList>
            <person name="Efimov B.A."/>
            <person name="Chaplin A.V."/>
            <person name="Sokolova S.R."/>
            <person name="Pikina A.P."/>
            <person name="Korzhanova M."/>
            <person name="Belova V."/>
            <person name="Korostin D."/>
        </authorList>
    </citation>
    <scope>NUCLEOTIDE SEQUENCE</scope>
    <source>
        <strain evidence="5">ASD5510</strain>
    </source>
</reference>
<keyword evidence="2" id="KW-0238">DNA-binding</keyword>
<dbReference type="InterPro" id="IPR020449">
    <property type="entry name" value="Tscrpt_reg_AraC-type_HTH"/>
</dbReference>
<evidence type="ECO:0000256" key="3">
    <source>
        <dbReference type="ARBA" id="ARBA00023163"/>
    </source>
</evidence>
<dbReference type="Pfam" id="PF12833">
    <property type="entry name" value="HTH_18"/>
    <property type="match status" value="1"/>
</dbReference>
<dbReference type="PANTHER" id="PTHR43280:SF2">
    <property type="entry name" value="HTH-TYPE TRANSCRIPTIONAL REGULATOR EXSA"/>
    <property type="match status" value="1"/>
</dbReference>
<organism evidence="5 6">
    <name type="scientific">Hominibacterium faecale</name>
    <dbReference type="NCBI Taxonomy" id="2839743"/>
    <lineage>
        <taxon>Bacteria</taxon>
        <taxon>Bacillati</taxon>
        <taxon>Bacillota</taxon>
        <taxon>Clostridia</taxon>
        <taxon>Peptostreptococcales</taxon>
        <taxon>Anaerovoracaceae</taxon>
        <taxon>Hominibacterium</taxon>
    </lineage>
</organism>
<evidence type="ECO:0000256" key="2">
    <source>
        <dbReference type="ARBA" id="ARBA00023125"/>
    </source>
</evidence>
<dbReference type="PROSITE" id="PS00041">
    <property type="entry name" value="HTH_ARAC_FAMILY_1"/>
    <property type="match status" value="1"/>
</dbReference>
<dbReference type="InterPro" id="IPR009057">
    <property type="entry name" value="Homeodomain-like_sf"/>
</dbReference>
<dbReference type="InterPro" id="IPR018060">
    <property type="entry name" value="HTH_AraC"/>
</dbReference>
<dbReference type="SUPFAM" id="SSF46689">
    <property type="entry name" value="Homeodomain-like"/>
    <property type="match status" value="1"/>
</dbReference>
<dbReference type="GO" id="GO:0043565">
    <property type="term" value="F:sequence-specific DNA binding"/>
    <property type="evidence" value="ECO:0007669"/>
    <property type="project" value="InterPro"/>
</dbReference>
<comment type="caution">
    <text evidence="5">The sequence shown here is derived from an EMBL/GenBank/DDBJ whole genome shotgun (WGS) entry which is preliminary data.</text>
</comment>